<dbReference type="SUPFAM" id="SSF55205">
    <property type="entry name" value="EPT/RTPC-like"/>
    <property type="match status" value="1"/>
</dbReference>
<accession>A0A2R5FBD7</accession>
<comment type="function">
    <text evidence="13">Cell wall formation. Adds enolpyruvyl to UDP-N-acetylglucosamine.</text>
</comment>
<dbReference type="CDD" id="cd01555">
    <property type="entry name" value="UdpNAET"/>
    <property type="match status" value="1"/>
</dbReference>
<protein>
    <recommendedName>
        <fullName evidence="13">UDP-N-acetylglucosamine 1-carboxyvinyltransferase</fullName>
        <ecNumber evidence="13">2.5.1.7</ecNumber>
    </recommendedName>
    <alternativeName>
        <fullName evidence="13">Enoylpyruvate transferase</fullName>
    </alternativeName>
    <alternativeName>
        <fullName evidence="13">UDP-N-acetylglucosamine enolpyruvyl transferase</fullName>
        <shortName evidence="13">EPT</shortName>
    </alternativeName>
</protein>
<comment type="similarity">
    <text evidence="11 13">Belongs to the EPSP synthase family. MurA subfamily.</text>
</comment>
<reference evidence="15 16" key="1">
    <citation type="journal article" date="2018" name="Environ. Microbiol.">
        <title>Isolation and genomic characterization of Novimethylophilus kurashikiensis gen. nov. sp. nov., a new lanthanide-dependent methylotrophic species of Methylophilaceae.</title>
        <authorList>
            <person name="Lv H."/>
            <person name="Sahin N."/>
            <person name="Tani A."/>
        </authorList>
    </citation>
    <scope>NUCLEOTIDE SEQUENCE [LARGE SCALE GENOMIC DNA]</scope>
    <source>
        <strain evidence="15 16">La2-4</strain>
    </source>
</reference>
<evidence type="ECO:0000256" key="5">
    <source>
        <dbReference type="ARBA" id="ARBA00022679"/>
    </source>
</evidence>
<evidence type="ECO:0000256" key="1">
    <source>
        <dbReference type="ARBA" id="ARBA00004496"/>
    </source>
</evidence>
<feature type="binding site" evidence="13">
    <location>
        <position position="305"/>
    </location>
    <ligand>
        <name>UDP-N-acetyl-alpha-D-glucosamine</name>
        <dbReference type="ChEBI" id="CHEBI:57705"/>
    </ligand>
</feature>
<evidence type="ECO:0000313" key="15">
    <source>
        <dbReference type="EMBL" id="GBG15345.1"/>
    </source>
</evidence>
<keyword evidence="8 13" id="KW-0131">Cell cycle</keyword>
<feature type="domain" description="Enolpyruvate transferase" evidence="14">
    <location>
        <begin position="7"/>
        <end position="406"/>
    </location>
</feature>
<dbReference type="NCBIfam" id="NF006873">
    <property type="entry name" value="PRK09369.1"/>
    <property type="match status" value="1"/>
</dbReference>
<dbReference type="GO" id="GO:0008760">
    <property type="term" value="F:UDP-N-acetylglucosamine 1-carboxyvinyltransferase activity"/>
    <property type="evidence" value="ECO:0007669"/>
    <property type="project" value="UniProtKB-UniRule"/>
</dbReference>
<dbReference type="InterPro" id="IPR013792">
    <property type="entry name" value="RNA3'P_cycl/enolpyr_Trfase_a/b"/>
</dbReference>
<keyword evidence="3 13" id="KW-0963">Cytoplasm</keyword>
<dbReference type="AlphaFoldDB" id="A0A2R5FBD7"/>
<feature type="binding site" evidence="13">
    <location>
        <begin position="122"/>
        <end position="126"/>
    </location>
    <ligand>
        <name>UDP-N-acetyl-alpha-D-glucosamine</name>
        <dbReference type="ChEBI" id="CHEBI:57705"/>
    </ligand>
</feature>
<evidence type="ECO:0000256" key="9">
    <source>
        <dbReference type="ARBA" id="ARBA00023316"/>
    </source>
</evidence>
<evidence type="ECO:0000256" key="12">
    <source>
        <dbReference type="ARBA" id="ARBA00047527"/>
    </source>
</evidence>
<comment type="caution">
    <text evidence="15">The sequence shown here is derived from an EMBL/GenBank/DDBJ whole genome shotgun (WGS) entry which is preliminary data.</text>
</comment>
<dbReference type="GO" id="GO:0051301">
    <property type="term" value="P:cell division"/>
    <property type="evidence" value="ECO:0007669"/>
    <property type="project" value="UniProtKB-KW"/>
</dbReference>
<dbReference type="GO" id="GO:0005737">
    <property type="term" value="C:cytoplasm"/>
    <property type="evidence" value="ECO:0007669"/>
    <property type="project" value="UniProtKB-SubCell"/>
</dbReference>
<comment type="pathway">
    <text evidence="2 13">Cell wall biogenesis; peptidoglycan biosynthesis.</text>
</comment>
<dbReference type="InterPro" id="IPR001986">
    <property type="entry name" value="Enolpyruvate_Tfrase_dom"/>
</dbReference>
<feature type="binding site" evidence="13">
    <location>
        <position position="93"/>
    </location>
    <ligand>
        <name>UDP-N-acetyl-alpha-D-glucosamine</name>
        <dbReference type="ChEBI" id="CHEBI:57705"/>
    </ligand>
</feature>
<evidence type="ECO:0000256" key="2">
    <source>
        <dbReference type="ARBA" id="ARBA00004752"/>
    </source>
</evidence>
<feature type="binding site" evidence="13">
    <location>
        <position position="327"/>
    </location>
    <ligand>
        <name>UDP-N-acetyl-alpha-D-glucosamine</name>
        <dbReference type="ChEBI" id="CHEBI:57705"/>
    </ligand>
</feature>
<dbReference type="InterPro" id="IPR005750">
    <property type="entry name" value="UDP_GlcNAc_COvinyl_MurA"/>
</dbReference>
<dbReference type="UniPathway" id="UPA00219"/>
<dbReference type="HAMAP" id="MF_00111">
    <property type="entry name" value="MurA"/>
    <property type="match status" value="1"/>
</dbReference>
<keyword evidence="6 13" id="KW-0133">Cell shape</keyword>
<dbReference type="RefSeq" id="WP_109016500.1">
    <property type="nucleotide sequence ID" value="NZ_BDOQ01000018.1"/>
</dbReference>
<evidence type="ECO:0000256" key="6">
    <source>
        <dbReference type="ARBA" id="ARBA00022960"/>
    </source>
</evidence>
<dbReference type="InterPro" id="IPR036968">
    <property type="entry name" value="Enolpyruvate_Tfrase_sf"/>
</dbReference>
<evidence type="ECO:0000256" key="10">
    <source>
        <dbReference type="ARBA" id="ARBA00023317"/>
    </source>
</evidence>
<feature type="active site" description="Proton donor" evidence="13">
    <location>
        <position position="117"/>
    </location>
</feature>
<keyword evidence="7 13" id="KW-0573">Peptidoglycan synthesis</keyword>
<dbReference type="Proteomes" id="UP000245081">
    <property type="component" value="Unassembled WGS sequence"/>
</dbReference>
<evidence type="ECO:0000259" key="14">
    <source>
        <dbReference type="Pfam" id="PF00275"/>
    </source>
</evidence>
<dbReference type="InterPro" id="IPR050068">
    <property type="entry name" value="MurA_subfamily"/>
</dbReference>
<evidence type="ECO:0000256" key="7">
    <source>
        <dbReference type="ARBA" id="ARBA00022984"/>
    </source>
</evidence>
<feature type="binding site" evidence="13">
    <location>
        <begin position="22"/>
        <end position="23"/>
    </location>
    <ligand>
        <name>phosphoenolpyruvate</name>
        <dbReference type="ChEBI" id="CHEBI:58702"/>
    </ligand>
</feature>
<dbReference type="PANTHER" id="PTHR43783">
    <property type="entry name" value="UDP-N-ACETYLGLUCOSAMINE 1-CARBOXYVINYLTRANSFERASE"/>
    <property type="match status" value="1"/>
</dbReference>
<gene>
    <name evidence="13 15" type="primary">murA</name>
    <name evidence="15" type="ORF">NMK_2948</name>
</gene>
<keyword evidence="4 13" id="KW-0132">Cell division</keyword>
<keyword evidence="10 13" id="KW-0670">Pyruvate</keyword>
<evidence type="ECO:0000256" key="13">
    <source>
        <dbReference type="HAMAP-Rule" id="MF_00111"/>
    </source>
</evidence>
<dbReference type="OrthoDB" id="9803760at2"/>
<evidence type="ECO:0000256" key="11">
    <source>
        <dbReference type="ARBA" id="ARBA00038367"/>
    </source>
</evidence>
<sequence>MDKLVIQGGMPLNGEVRISGAKNAALPILCAGLLTEQPLQLSSVPHLNDVTTMLRLLGHMGMKVIIDDHMNVELDASDIHTPEAPYEMVKTMRASILVLGPLLARFGRARVSLPGGCAIGSRPVDLHIKGLQAMGAEIHIEHGYIEAKADRLKGARIFTDLVTVTGTENLMMAATLAEGTTVIENAAREPEVVDLAECLIKMGARIEGAGTDVITIHGVEKLQGTAHPVVCDRIEAGTYLVAAAMAGGKVKLTNARADLLDAVIEKLREAGAEVEFDTNSITIQRTGALKAVNVRTAPHPAFPTDMQAQFMAMNTVAEGVASVIETIFENRFMHVQEMRRLGAEIEVEGHTAIVRGVPTLEGATVMATDLRASASLVLAGLVARGETTIERIYHIDRGYERIEEKLSQLGARIRRAH</sequence>
<feature type="modified residue" description="2-(S-cysteinyl)pyruvic acid O-phosphothioketal" evidence="13">
    <location>
        <position position="117"/>
    </location>
</feature>
<dbReference type="Gene3D" id="3.65.10.10">
    <property type="entry name" value="Enolpyruvate transferase domain"/>
    <property type="match status" value="2"/>
</dbReference>
<dbReference type="FunFam" id="3.65.10.10:FF:000001">
    <property type="entry name" value="UDP-N-acetylglucosamine 1-carboxyvinyltransferase"/>
    <property type="match status" value="1"/>
</dbReference>
<proteinExistence type="inferred from homology"/>
<keyword evidence="16" id="KW-1185">Reference proteome</keyword>
<dbReference type="NCBIfam" id="TIGR01072">
    <property type="entry name" value="murA"/>
    <property type="match status" value="1"/>
</dbReference>
<keyword evidence="9 13" id="KW-0961">Cell wall biogenesis/degradation</keyword>
<keyword evidence="5 13" id="KW-0808">Transferase</keyword>
<dbReference type="EC" id="2.5.1.7" evidence="13"/>
<dbReference type="GO" id="GO:0071555">
    <property type="term" value="P:cell wall organization"/>
    <property type="evidence" value="ECO:0007669"/>
    <property type="project" value="UniProtKB-KW"/>
</dbReference>
<evidence type="ECO:0000313" key="16">
    <source>
        <dbReference type="Proteomes" id="UP000245081"/>
    </source>
</evidence>
<dbReference type="GO" id="GO:0019277">
    <property type="term" value="P:UDP-N-acetylgalactosamine biosynthetic process"/>
    <property type="evidence" value="ECO:0007669"/>
    <property type="project" value="InterPro"/>
</dbReference>
<evidence type="ECO:0000256" key="3">
    <source>
        <dbReference type="ARBA" id="ARBA00022490"/>
    </source>
</evidence>
<evidence type="ECO:0000256" key="4">
    <source>
        <dbReference type="ARBA" id="ARBA00022618"/>
    </source>
</evidence>
<dbReference type="Pfam" id="PF00275">
    <property type="entry name" value="EPSP_synthase"/>
    <property type="match status" value="1"/>
</dbReference>
<dbReference type="GO" id="GO:0008360">
    <property type="term" value="P:regulation of cell shape"/>
    <property type="evidence" value="ECO:0007669"/>
    <property type="project" value="UniProtKB-KW"/>
</dbReference>
<organism evidence="15 16">
    <name type="scientific">Novimethylophilus kurashikiensis</name>
    <dbReference type="NCBI Taxonomy" id="1825523"/>
    <lineage>
        <taxon>Bacteria</taxon>
        <taxon>Pseudomonadati</taxon>
        <taxon>Pseudomonadota</taxon>
        <taxon>Betaproteobacteria</taxon>
        <taxon>Nitrosomonadales</taxon>
        <taxon>Methylophilaceae</taxon>
        <taxon>Novimethylophilus</taxon>
    </lineage>
</organism>
<comment type="caution">
    <text evidence="13">Lacks conserved residue(s) required for the propagation of feature annotation.</text>
</comment>
<comment type="catalytic activity">
    <reaction evidence="12 13">
        <text>phosphoenolpyruvate + UDP-N-acetyl-alpha-D-glucosamine = UDP-N-acetyl-3-O-(1-carboxyvinyl)-alpha-D-glucosamine + phosphate</text>
        <dbReference type="Rhea" id="RHEA:18681"/>
        <dbReference type="ChEBI" id="CHEBI:43474"/>
        <dbReference type="ChEBI" id="CHEBI:57705"/>
        <dbReference type="ChEBI" id="CHEBI:58702"/>
        <dbReference type="ChEBI" id="CHEBI:68483"/>
        <dbReference type="EC" id="2.5.1.7"/>
    </reaction>
</comment>
<dbReference type="GO" id="GO:0009252">
    <property type="term" value="P:peptidoglycan biosynthetic process"/>
    <property type="evidence" value="ECO:0007669"/>
    <property type="project" value="UniProtKB-UniRule"/>
</dbReference>
<dbReference type="PANTHER" id="PTHR43783:SF1">
    <property type="entry name" value="UDP-N-ACETYLGLUCOSAMINE 1-CARBOXYVINYLTRANSFERASE"/>
    <property type="match status" value="1"/>
</dbReference>
<evidence type="ECO:0000256" key="8">
    <source>
        <dbReference type="ARBA" id="ARBA00023306"/>
    </source>
</evidence>
<dbReference type="EMBL" id="BDOQ01000018">
    <property type="protein sequence ID" value="GBG15345.1"/>
    <property type="molecule type" value="Genomic_DNA"/>
</dbReference>
<name>A0A2R5FBD7_9PROT</name>
<comment type="subcellular location">
    <subcellularLocation>
        <location evidence="1 13">Cytoplasm</location>
    </subcellularLocation>
</comment>